<dbReference type="Gene3D" id="2.40.37.10">
    <property type="entry name" value="Lyase, Ornithine Decarboxylase, Chain A, domain 1"/>
    <property type="match status" value="1"/>
</dbReference>
<keyword evidence="10" id="KW-1185">Reference proteome</keyword>
<dbReference type="Gene3D" id="3.20.20.10">
    <property type="entry name" value="Alanine racemase"/>
    <property type="match status" value="1"/>
</dbReference>
<evidence type="ECO:0000256" key="1">
    <source>
        <dbReference type="ARBA" id="ARBA00001933"/>
    </source>
</evidence>
<evidence type="ECO:0000256" key="2">
    <source>
        <dbReference type="ARBA" id="ARBA00022793"/>
    </source>
</evidence>
<dbReference type="InterPro" id="IPR022643">
    <property type="entry name" value="De-COase2_C"/>
</dbReference>
<evidence type="ECO:0000313" key="10">
    <source>
        <dbReference type="Proteomes" id="UP000603200"/>
    </source>
</evidence>
<dbReference type="PANTHER" id="PTHR43727:SF2">
    <property type="entry name" value="GROUP IV DECARBOXYLASE"/>
    <property type="match status" value="1"/>
</dbReference>
<name>A0ABQ3ZXE8_9ACTN</name>
<dbReference type="InterPro" id="IPR022657">
    <property type="entry name" value="De-COase2_CS"/>
</dbReference>
<dbReference type="Pfam" id="PF02784">
    <property type="entry name" value="Orn_Arg_deC_N"/>
    <property type="match status" value="1"/>
</dbReference>
<dbReference type="Proteomes" id="UP000603200">
    <property type="component" value="Unassembled WGS sequence"/>
</dbReference>
<dbReference type="InterPro" id="IPR022644">
    <property type="entry name" value="De-COase2_N"/>
</dbReference>
<evidence type="ECO:0000259" key="8">
    <source>
        <dbReference type="Pfam" id="PF02784"/>
    </source>
</evidence>
<gene>
    <name evidence="9" type="ORF">Ahu01nite_063250</name>
</gene>
<evidence type="ECO:0000256" key="5">
    <source>
        <dbReference type="ARBA" id="ARBA00023239"/>
    </source>
</evidence>
<dbReference type="SUPFAM" id="SSF51419">
    <property type="entry name" value="PLP-binding barrel"/>
    <property type="match status" value="1"/>
</dbReference>
<comment type="caution">
    <text evidence="9">The sequence shown here is derived from an EMBL/GenBank/DDBJ whole genome shotgun (WGS) entry which is preliminary data.</text>
</comment>
<evidence type="ECO:0000259" key="7">
    <source>
        <dbReference type="Pfam" id="PF00278"/>
    </source>
</evidence>
<dbReference type="InterPro" id="IPR002986">
    <property type="entry name" value="DAP_deCOOHase_LysA"/>
</dbReference>
<dbReference type="PRINTS" id="PR01179">
    <property type="entry name" value="ODADCRBXLASE"/>
</dbReference>
<dbReference type="RefSeq" id="WP_203840281.1">
    <property type="nucleotide sequence ID" value="NZ_BAAATV010000009.1"/>
</dbReference>
<sequence>MPISDGFARRLEPVLPAVAEHFGTPFHIYDLQGLHETATGFKAAFAGMDVREYFAVKGQPNPAMLRRVREYGFGFDCSSPAELWAATEAGASGEDICFTSNNTSYDELAEALRLGAIITADDETVVDKLIAMGARPRSLALRVHPGTAGAVGESYLGDAESAKFGVRMDRLAVVAAKAATLQPESFGLHMMLGSGFLNPEPFLLSLDLLLAQPLDVDFLNLGGGIGIPYRPHETAFDLPALARAIRERLDAAGRSPRILFECGRYILTPHGVLVTRVLNRMSKWRELVGVDSGMNALIRPAMYPHAYHHITVHGGDDRPTETVDVVGSLCENNDKFAIQRTLPRTQEGDLLLVHDTGAHALSMSFTYNGRLRPQELVLHPDGTVERIRRAETIADYFATLDCEADTLVAASPAIAAR</sequence>
<dbReference type="PANTHER" id="PTHR43727">
    <property type="entry name" value="DIAMINOPIMELATE DECARBOXYLASE"/>
    <property type="match status" value="1"/>
</dbReference>
<evidence type="ECO:0000256" key="6">
    <source>
        <dbReference type="RuleBase" id="RU003737"/>
    </source>
</evidence>
<dbReference type="PROSITE" id="PS00879">
    <property type="entry name" value="ODR_DC_2_2"/>
    <property type="match status" value="1"/>
</dbReference>
<dbReference type="Pfam" id="PF00278">
    <property type="entry name" value="Orn_DAP_Arg_deC"/>
    <property type="match status" value="1"/>
</dbReference>
<keyword evidence="4" id="KW-0028">Amino-acid biosynthesis</keyword>
<dbReference type="PRINTS" id="PR01181">
    <property type="entry name" value="DAPDCRBXLASE"/>
</dbReference>
<keyword evidence="3" id="KW-0663">Pyridoxal phosphate</keyword>
<proteinExistence type="inferred from homology"/>
<keyword evidence="5" id="KW-0456">Lyase</keyword>
<dbReference type="SUPFAM" id="SSF50621">
    <property type="entry name" value="Alanine racemase C-terminal domain-like"/>
    <property type="match status" value="1"/>
</dbReference>
<dbReference type="EMBL" id="BOMN01000088">
    <property type="protein sequence ID" value="GIE23223.1"/>
    <property type="molecule type" value="Genomic_DNA"/>
</dbReference>
<evidence type="ECO:0000313" key="9">
    <source>
        <dbReference type="EMBL" id="GIE23223.1"/>
    </source>
</evidence>
<dbReference type="CDD" id="cd06828">
    <property type="entry name" value="PLPDE_III_DapDC"/>
    <property type="match status" value="1"/>
</dbReference>
<organism evidence="9 10">
    <name type="scientific">Winogradskya humida</name>
    <dbReference type="NCBI Taxonomy" id="113566"/>
    <lineage>
        <taxon>Bacteria</taxon>
        <taxon>Bacillati</taxon>
        <taxon>Actinomycetota</taxon>
        <taxon>Actinomycetes</taxon>
        <taxon>Micromonosporales</taxon>
        <taxon>Micromonosporaceae</taxon>
        <taxon>Winogradskya</taxon>
    </lineage>
</organism>
<dbReference type="InterPro" id="IPR029066">
    <property type="entry name" value="PLP-binding_barrel"/>
</dbReference>
<evidence type="ECO:0000256" key="3">
    <source>
        <dbReference type="ARBA" id="ARBA00022898"/>
    </source>
</evidence>
<keyword evidence="2" id="KW-0210">Decarboxylase</keyword>
<comment type="similarity">
    <text evidence="6">Belongs to the Orn/Lys/Arg decarboxylase class-II family.</text>
</comment>
<comment type="cofactor">
    <cofactor evidence="1">
        <name>pyridoxal 5'-phosphate</name>
        <dbReference type="ChEBI" id="CHEBI:597326"/>
    </cofactor>
</comment>
<dbReference type="InterPro" id="IPR009006">
    <property type="entry name" value="Ala_racemase/Decarboxylase_C"/>
</dbReference>
<keyword evidence="4" id="KW-0457">Lysine biosynthesis</keyword>
<feature type="domain" description="Orn/DAP/Arg decarboxylase 2 N-terminal" evidence="8">
    <location>
        <begin position="36"/>
        <end position="266"/>
    </location>
</feature>
<reference evidence="9 10" key="1">
    <citation type="submission" date="2021-01" db="EMBL/GenBank/DDBJ databases">
        <title>Whole genome shotgun sequence of Actinoplanes humidus NBRC 14915.</title>
        <authorList>
            <person name="Komaki H."/>
            <person name="Tamura T."/>
        </authorList>
    </citation>
    <scope>NUCLEOTIDE SEQUENCE [LARGE SCALE GENOMIC DNA]</scope>
    <source>
        <strain evidence="9 10">NBRC 14915</strain>
    </source>
</reference>
<dbReference type="InterPro" id="IPR000183">
    <property type="entry name" value="Orn/DAP/Arg_de-COase"/>
</dbReference>
<protein>
    <submittedName>
        <fullName evidence="9">Diaminopimelate decarboxylase</fullName>
    </submittedName>
</protein>
<accession>A0ABQ3ZXE8</accession>
<evidence type="ECO:0000256" key="4">
    <source>
        <dbReference type="ARBA" id="ARBA00023154"/>
    </source>
</evidence>
<feature type="domain" description="Orn/DAP/Arg decarboxylase 2 C-terminal" evidence="7">
    <location>
        <begin position="269"/>
        <end position="357"/>
    </location>
</feature>